<dbReference type="PANTHER" id="PTHR43280:SF2">
    <property type="entry name" value="HTH-TYPE TRANSCRIPTIONAL REGULATOR EXSA"/>
    <property type="match status" value="1"/>
</dbReference>
<evidence type="ECO:0000259" key="7">
    <source>
        <dbReference type="PROSITE" id="PS01124"/>
    </source>
</evidence>
<dbReference type="InterPro" id="IPR018062">
    <property type="entry name" value="HTH_AraC-typ_CS"/>
</dbReference>
<evidence type="ECO:0000313" key="9">
    <source>
        <dbReference type="EMBL" id="SCP95833.1"/>
    </source>
</evidence>
<keyword evidence="5" id="KW-0804">Transcription</keyword>
<sequence length="805" mass="95380">MESNNRRDRVLVKVFNYIEEVEHFHQDVELVYVLEGTLDVTIGDQVRHMEADDVLVINANKRHQIRSSETTLFMQVSILYQMVSDVFNSMDVIFWCDSTREESDRYAKLREVLKVLLKHDLEAGKGTANFGHIALCYRVVDILTMYFLVQTTDKENRDEQEGFDDRIQLINNYIRANYKQSISMKELAEKLYLSNGYLSRFFKRNYGMNFVEYLTNIRLHHAVDELIYSKAPITRIAFENGFASMAVFNKAFKKSYGITPTEFRKKAHEKKENVEKIKTDSVIEERLEQYFHVNEMKDEEPTINEASRQQFTVRNTVKMNNYWGKMVNFGAASELLRSDVREHVVLLKEIYGFEYVRFWSIFSKEMLIDLNICDGNYNFSSLDVILDFLVKQGLKPHFEMAMKPGKIMYNVQKVENRGGEIELEFMDTDKWGNVIQAMMQHLVFRYGREEVNQWRMELWFPENEWDEQGAYEYYFRRFHIMYETTKKYCGGLEIGGCGLRLDFNEESRKHFFREWMKQKYQPDFISVGQFAYDRGEEKQDKYSKKSTDNECVKHRILHERTLINEAGGEHIKLYVSEWNLTASSRNYINDSCFKGAYIIKNILDTYGMVDDIGYYTGSDRTTEYYDSNVLLYGGTGLISRDSVLKPAGFAFKFMDRLFPYYIGKSENYLITTDKHDSYGIVCHNQKSLGYNYYYTKENEIEKERMWRYFEDTNSLDLEIDLKDVKDGIYQVKYYSINEKNGSALNIWGEMGYEKELSRNDIKYFQRVCEPKLIIQKCEAKQNCLKLKMNLLANEIRFVKIILIEF</sequence>
<reference evidence="9 10" key="1">
    <citation type="submission" date="2016-09" db="EMBL/GenBank/DDBJ databases">
        <authorList>
            <person name="Capua I."/>
            <person name="De Benedictis P."/>
            <person name="Joannis T."/>
            <person name="Lombin L.H."/>
            <person name="Cattoli G."/>
        </authorList>
    </citation>
    <scope>NUCLEOTIDE SEQUENCE [LARGE SCALE GENOMIC DNA]</scope>
    <source>
        <strain evidence="9 10">GluBS11</strain>
    </source>
</reference>
<dbReference type="InterPro" id="IPR020449">
    <property type="entry name" value="Tscrpt_reg_AraC-type_HTH"/>
</dbReference>
<dbReference type="Gene3D" id="1.10.10.60">
    <property type="entry name" value="Homeodomain-like"/>
    <property type="match status" value="2"/>
</dbReference>
<dbReference type="InterPro" id="IPR014710">
    <property type="entry name" value="RmlC-like_jellyroll"/>
</dbReference>
<dbReference type="Pfam" id="PF12833">
    <property type="entry name" value="HTH_18"/>
    <property type="match status" value="1"/>
</dbReference>
<dbReference type="SUPFAM" id="SSF51011">
    <property type="entry name" value="Glycosyl hydrolase domain"/>
    <property type="match status" value="1"/>
</dbReference>
<keyword evidence="2" id="KW-0378">Hydrolase</keyword>
<dbReference type="STRING" id="1619234.SAMN05421730_1002233"/>
<dbReference type="InterPro" id="IPR013096">
    <property type="entry name" value="Cupin_2"/>
</dbReference>
<keyword evidence="3" id="KW-0805">Transcription regulation</keyword>
<feature type="domain" description="HTH araC/xylS-type" evidence="7">
    <location>
        <begin position="168"/>
        <end position="266"/>
    </location>
</feature>
<dbReference type="Gene3D" id="3.20.20.80">
    <property type="entry name" value="Glycosidases"/>
    <property type="match status" value="1"/>
</dbReference>
<evidence type="ECO:0000256" key="6">
    <source>
        <dbReference type="ARBA" id="ARBA00023295"/>
    </source>
</evidence>
<proteinExistence type="inferred from homology"/>
<name>A0A1D3TQJ9_9FIRM</name>
<keyword evidence="10" id="KW-1185">Reference proteome</keyword>
<dbReference type="InterPro" id="IPR011051">
    <property type="entry name" value="RmlC_Cupin_sf"/>
</dbReference>
<dbReference type="SMART" id="SM00342">
    <property type="entry name" value="HTH_ARAC"/>
    <property type="match status" value="1"/>
</dbReference>
<dbReference type="SUPFAM" id="SSF51445">
    <property type="entry name" value="(Trans)glycosidases"/>
    <property type="match status" value="1"/>
</dbReference>
<dbReference type="GO" id="GO:0003700">
    <property type="term" value="F:DNA-binding transcription factor activity"/>
    <property type="evidence" value="ECO:0007669"/>
    <property type="project" value="InterPro"/>
</dbReference>
<dbReference type="CDD" id="cd02209">
    <property type="entry name" value="cupin_XRE_C"/>
    <property type="match status" value="1"/>
</dbReference>
<evidence type="ECO:0000256" key="3">
    <source>
        <dbReference type="ARBA" id="ARBA00023015"/>
    </source>
</evidence>
<dbReference type="InterPro" id="IPR017853">
    <property type="entry name" value="GH"/>
</dbReference>
<organism evidence="9 10">
    <name type="scientific">Anaerobium acetethylicum</name>
    <dbReference type="NCBI Taxonomy" id="1619234"/>
    <lineage>
        <taxon>Bacteria</taxon>
        <taxon>Bacillati</taxon>
        <taxon>Bacillota</taxon>
        <taxon>Clostridia</taxon>
        <taxon>Lachnospirales</taxon>
        <taxon>Lachnospiraceae</taxon>
        <taxon>Anaerobium</taxon>
    </lineage>
</organism>
<dbReference type="InterPro" id="IPR049166">
    <property type="entry name" value="GH39_cat"/>
</dbReference>
<evidence type="ECO:0000313" key="10">
    <source>
        <dbReference type="Proteomes" id="UP000199315"/>
    </source>
</evidence>
<dbReference type="SUPFAM" id="SSF46689">
    <property type="entry name" value="Homeodomain-like"/>
    <property type="match status" value="2"/>
</dbReference>
<dbReference type="InterPro" id="IPR006195">
    <property type="entry name" value="aa-tRNA-synth_II"/>
</dbReference>
<dbReference type="GO" id="GO:0016798">
    <property type="term" value="F:hydrolase activity, acting on glycosyl bonds"/>
    <property type="evidence" value="ECO:0007669"/>
    <property type="project" value="UniProtKB-KW"/>
</dbReference>
<dbReference type="GO" id="GO:0043565">
    <property type="term" value="F:sequence-specific DNA binding"/>
    <property type="evidence" value="ECO:0007669"/>
    <property type="project" value="InterPro"/>
</dbReference>
<dbReference type="Gene3D" id="2.60.40.1500">
    <property type="entry name" value="Glycosyl hydrolase domain, family 39"/>
    <property type="match status" value="1"/>
</dbReference>
<dbReference type="Gene3D" id="2.60.120.10">
    <property type="entry name" value="Jelly Rolls"/>
    <property type="match status" value="1"/>
</dbReference>
<feature type="domain" description="Aminoacyl-transfer RNA synthetases class-II family profile" evidence="8">
    <location>
        <begin position="62"/>
        <end position="534"/>
    </location>
</feature>
<keyword evidence="4" id="KW-0238">DNA-binding</keyword>
<evidence type="ECO:0000256" key="1">
    <source>
        <dbReference type="ARBA" id="ARBA00008875"/>
    </source>
</evidence>
<gene>
    <name evidence="9" type="ORF">SAMN05421730_1002233</name>
</gene>
<keyword evidence="6" id="KW-0326">Glycosidase</keyword>
<dbReference type="PROSITE" id="PS01124">
    <property type="entry name" value="HTH_ARAC_FAMILY_2"/>
    <property type="match status" value="1"/>
</dbReference>
<dbReference type="SUPFAM" id="SSF51182">
    <property type="entry name" value="RmlC-like cupins"/>
    <property type="match status" value="1"/>
</dbReference>
<dbReference type="PROSITE" id="PS50862">
    <property type="entry name" value="AA_TRNA_LIGASE_II"/>
    <property type="match status" value="1"/>
</dbReference>
<dbReference type="PROSITE" id="PS00041">
    <property type="entry name" value="HTH_ARAC_FAMILY_1"/>
    <property type="match status" value="1"/>
</dbReference>
<evidence type="ECO:0000256" key="2">
    <source>
        <dbReference type="ARBA" id="ARBA00022801"/>
    </source>
</evidence>
<evidence type="ECO:0000259" key="8">
    <source>
        <dbReference type="PROSITE" id="PS50862"/>
    </source>
</evidence>
<dbReference type="InterPro" id="IPR018060">
    <property type="entry name" value="HTH_AraC"/>
</dbReference>
<dbReference type="OrthoDB" id="9776971at2"/>
<dbReference type="PANTHER" id="PTHR43280">
    <property type="entry name" value="ARAC-FAMILY TRANSCRIPTIONAL REGULATOR"/>
    <property type="match status" value="1"/>
</dbReference>
<dbReference type="InterPro" id="IPR009057">
    <property type="entry name" value="Homeodomain-like_sf"/>
</dbReference>
<dbReference type="EMBL" id="FMKA01000002">
    <property type="protein sequence ID" value="SCP95833.1"/>
    <property type="molecule type" value="Genomic_DNA"/>
</dbReference>
<dbReference type="RefSeq" id="WP_091230517.1">
    <property type="nucleotide sequence ID" value="NZ_FMKA01000002.1"/>
</dbReference>
<evidence type="ECO:0000256" key="5">
    <source>
        <dbReference type="ARBA" id="ARBA00023163"/>
    </source>
</evidence>
<comment type="similarity">
    <text evidence="1">Belongs to the glycosyl hydrolase 39 family.</text>
</comment>
<dbReference type="AlphaFoldDB" id="A0A1D3TQJ9"/>
<accession>A0A1D3TQJ9</accession>
<dbReference type="PRINTS" id="PR00032">
    <property type="entry name" value="HTHARAC"/>
</dbReference>
<protein>
    <submittedName>
        <fullName evidence="9">Beta-xylosidase</fullName>
    </submittedName>
</protein>
<evidence type="ECO:0000256" key="4">
    <source>
        <dbReference type="ARBA" id="ARBA00023125"/>
    </source>
</evidence>
<dbReference type="Pfam" id="PF01229">
    <property type="entry name" value="Glyco_hydro_39"/>
    <property type="match status" value="1"/>
</dbReference>
<dbReference type="Pfam" id="PF07883">
    <property type="entry name" value="Cupin_2"/>
    <property type="match status" value="1"/>
</dbReference>
<dbReference type="Proteomes" id="UP000199315">
    <property type="component" value="Unassembled WGS sequence"/>
</dbReference>